<evidence type="ECO:0000259" key="2">
    <source>
        <dbReference type="Pfam" id="PF01569"/>
    </source>
</evidence>
<evidence type="ECO:0000313" key="4">
    <source>
        <dbReference type="Proteomes" id="UP000050509"/>
    </source>
</evidence>
<sequence>MRLRMGSLLWLLLAGCGFVGFVMLAGRVHQPGFTAQDFAITQQFHQDTGGGLETILIVLGEFGRSILVFIVLELVVWLGLRRQWREIVALLAVACGAFALNEVARHALAAPRIPLHAPFVPIRDTGFPSGHAMMATVLYGLLLWAAFPRIPRELRLVAAVSTVGLVLLVCYTRMFFGDHYLSDVLGG</sequence>
<feature type="non-terminal residue" evidence="3">
    <location>
        <position position="187"/>
    </location>
</feature>
<comment type="caution">
    <text evidence="3">The sequence shown here is derived from an EMBL/GenBank/DDBJ whole genome shotgun (WGS) entry which is preliminary data.</text>
</comment>
<keyword evidence="1" id="KW-1133">Transmembrane helix</keyword>
<keyword evidence="4" id="KW-1185">Reference proteome</keyword>
<protein>
    <recommendedName>
        <fullName evidence="2">Phosphatidic acid phosphatase type 2/haloperoxidase domain-containing protein</fullName>
    </recommendedName>
</protein>
<dbReference type="AlphaFoldDB" id="A0A0P9HD32"/>
<keyword evidence="1" id="KW-0812">Transmembrane</keyword>
<feature type="transmembrane region" description="Helical" evidence="1">
    <location>
        <begin position="87"/>
        <end position="108"/>
    </location>
</feature>
<dbReference type="Proteomes" id="UP000050509">
    <property type="component" value="Unassembled WGS sequence"/>
</dbReference>
<feature type="transmembrane region" description="Helical" evidence="1">
    <location>
        <begin position="154"/>
        <end position="176"/>
    </location>
</feature>
<evidence type="ECO:0000313" key="3">
    <source>
        <dbReference type="EMBL" id="KPV52492.1"/>
    </source>
</evidence>
<dbReference type="PANTHER" id="PTHR14969">
    <property type="entry name" value="SPHINGOSINE-1-PHOSPHATE PHOSPHOHYDROLASE"/>
    <property type="match status" value="1"/>
</dbReference>
<proteinExistence type="predicted"/>
<reference evidence="3 4" key="1">
    <citation type="submission" date="2015-09" db="EMBL/GenBank/DDBJ databases">
        <title>Draft genome sequence of Kouleothrix aurantiaca JCM 19913.</title>
        <authorList>
            <person name="Hemp J."/>
        </authorList>
    </citation>
    <scope>NUCLEOTIDE SEQUENCE [LARGE SCALE GENOMIC DNA]</scope>
    <source>
        <strain evidence="3 4">COM-B</strain>
    </source>
</reference>
<dbReference type="EMBL" id="LJCR01000527">
    <property type="protein sequence ID" value="KPV52492.1"/>
    <property type="molecule type" value="Genomic_DNA"/>
</dbReference>
<keyword evidence="1" id="KW-0472">Membrane</keyword>
<dbReference type="Gene3D" id="1.20.144.10">
    <property type="entry name" value="Phosphatidic acid phosphatase type 2/haloperoxidase"/>
    <property type="match status" value="1"/>
</dbReference>
<feature type="domain" description="Phosphatidic acid phosphatase type 2/haloperoxidase" evidence="2">
    <location>
        <begin position="124"/>
        <end position="187"/>
    </location>
</feature>
<evidence type="ECO:0000256" key="1">
    <source>
        <dbReference type="SAM" id="Phobius"/>
    </source>
</evidence>
<accession>A0A0P9HD32</accession>
<feature type="transmembrane region" description="Helical" evidence="1">
    <location>
        <begin position="128"/>
        <end position="147"/>
    </location>
</feature>
<dbReference type="SUPFAM" id="SSF48317">
    <property type="entry name" value="Acid phosphatase/Vanadium-dependent haloperoxidase"/>
    <property type="match status" value="1"/>
</dbReference>
<name>A0A0P9HD32_9CHLR</name>
<dbReference type="PANTHER" id="PTHR14969:SF13">
    <property type="entry name" value="AT30094P"/>
    <property type="match status" value="1"/>
</dbReference>
<organism evidence="3 4">
    <name type="scientific">Kouleothrix aurantiaca</name>
    <dbReference type="NCBI Taxonomy" id="186479"/>
    <lineage>
        <taxon>Bacteria</taxon>
        <taxon>Bacillati</taxon>
        <taxon>Chloroflexota</taxon>
        <taxon>Chloroflexia</taxon>
        <taxon>Chloroflexales</taxon>
        <taxon>Roseiflexineae</taxon>
        <taxon>Roseiflexaceae</taxon>
        <taxon>Kouleothrix</taxon>
    </lineage>
</organism>
<dbReference type="CDD" id="cd03392">
    <property type="entry name" value="PAP2_like_2"/>
    <property type="match status" value="1"/>
</dbReference>
<dbReference type="InterPro" id="IPR000326">
    <property type="entry name" value="PAP2/HPO"/>
</dbReference>
<dbReference type="PROSITE" id="PS51257">
    <property type="entry name" value="PROKAR_LIPOPROTEIN"/>
    <property type="match status" value="1"/>
</dbReference>
<feature type="transmembrane region" description="Helical" evidence="1">
    <location>
        <begin position="62"/>
        <end position="80"/>
    </location>
</feature>
<dbReference type="Pfam" id="PF01569">
    <property type="entry name" value="PAP2"/>
    <property type="match status" value="1"/>
</dbReference>
<dbReference type="InterPro" id="IPR036938">
    <property type="entry name" value="PAP2/HPO_sf"/>
</dbReference>
<gene>
    <name evidence="3" type="ORF">SE17_15180</name>
</gene>